<keyword evidence="2" id="KW-1185">Reference proteome</keyword>
<sequence length="1374" mass="150972">MEECELPPAGRDHPWKTATLRRMAWAQSRDSWPAPESEEPLANSNSNSNDKPGTASETGPIPNKIASWLRECRTPLGASLDEQSNSPTKGPLRNGCSFEDDLSLGAEAHLLQSSSAKPAPSNYDMQAMEKRSQFRQKGRSMNSTGSGKSSGTVSSVSELLDLYEEDPEEILYNLGFGREEPDIASKIPSRFFNTSSNAKGIDIKVYLGAQMQRMELENPNYALTSRFRQTEVLATVANVFSEIYSQVSGRPLQKICHKEAEPKEPAPLRRNSSTLNAVKILKKNITRPNLLALAEMMSTQPTKTTTSDPEGAKNGVCEPHSDAELKQKIFRRKDSSLATVTEESNQSGVDVCESEAENSKLVNGERLSPSVAEKPEVIPDVSDVPILVKEQSNKEIAESESSPIPEKQKMVSSSSTPDKEPCSFLPNPHMAHLLTQPRDSFEMEELQSNEDEAVSGTHCYSREGSEPLLRTASQQSDSSGFAEDPSTEGSANFLKVQESSDSCDSETTVTSHTVGSGTPVSLEHPAFERLLVDEELLMQTSMGLFGRVGAEEVPEHVSQQLPTHCVMDKTKPETLETAGSEIEIHHRLTGSVIETSSSTESLSTIESADPQSSTDLASVPNVPNASAETGEQDMIMEAGSSTETNSSPSSSSIPLEPVLENVPTPRQSSDAVPESKVHENENLSTSDRVHGALLRAQQRTNSCEEQRRRVWIRSSDLLRNLDEQVRNPLQRSSSLPTSLLSPTRVVSSVHIQLGQGSVQQCTPPCYSYRYEEGPEEDTSIVEEKNNKSQSRYQSNLADGDSISLNPETELDSTGVPPYPMNVPQHLTRSTSSLYSVPADWPLRRMAEAPVWSTNSVPDLTQYTGIPHPAIPRHIQQELPQFRGPVGSLYQKPVNPPSRSYTPINSPCPYTQSGLYSQYPQPQNSPFPHPVYTAPHGSPFPQQNMAYTHPQSVPYNPLTPFQSPPLTNPYGSTFNLHLQAGPHNPQVPLTHSCSAPCSLAYGNTPYHPTMPYGHQCNSPFHTPPAPFSPMSASFPSDTPTPPPTLGSTEMQLRRVLHEIRGTVQSFGQSASEQCDGTPSGVHSPHQAVQPLYEELQRRRRNLNVFRTQMMDLELALMRQQSMVYQLLTPDERREAEQLQRLRVAVRQELQELELQLEDRLLTLDDHLHSARSSRLYRHPLDVSRGQSMDSLSSSSALRATEPVTDLLREQMYLQSELSYDGSGAVDSPTSARSSRSASPVRSLDPSDLTLSVSRKRGGVYRSTVSLTPSIPPRSGAESQERTTTQNMSPSLPEVKAQSAAHSVLDQDAKEPSNQEDRRGGGGVGGEEACGNDHMQQLIQQIKQSLTEEIRKEIVNELLSAVLPRRSPVATQEPAP</sequence>
<dbReference type="Proteomes" id="UP000829447">
    <property type="component" value="Linkage Group LG5"/>
</dbReference>
<accession>A0ACC5WK73</accession>
<comment type="caution">
    <text evidence="1">The sequence shown here is derived from an EMBL/GenBank/DDBJ whole genome shotgun (WGS) entry which is preliminary data.</text>
</comment>
<reference evidence="1 2" key="1">
    <citation type="journal article" date="2022" name="bioRxiv">
        <title>An ancient truncated duplication of the anti-Mullerian hormone receptor type 2 gene is a potential conserved master sex determinant in the Pangasiidae catfish family.</title>
        <authorList>
            <person name="Wen M."/>
            <person name="Pan Q."/>
            <person name="Jouanno E."/>
            <person name="Montfort J."/>
            <person name="Zahm M."/>
            <person name="Cabau C."/>
            <person name="Klopp C."/>
            <person name="Iampietro C."/>
            <person name="Roques C."/>
            <person name="Bouchez O."/>
            <person name="Castinel A."/>
            <person name="Donnadieu C."/>
            <person name="Parrinello H."/>
            <person name="Poncet C."/>
            <person name="Belmonte E."/>
            <person name="Gautier V."/>
            <person name="Avarre J.-C."/>
            <person name="Dugue R."/>
            <person name="Gustiano R."/>
            <person name="Ha T.T.T."/>
            <person name="Campet M."/>
            <person name="Sriphairoj K."/>
            <person name="Ribolli J."/>
            <person name="de Almeida F.L."/>
            <person name="Desvignes T."/>
            <person name="Postlethwait J.H."/>
            <person name="Bucao C.F."/>
            <person name="Robinson-Rechavi M."/>
            <person name="Bobe J."/>
            <person name="Herpin A."/>
            <person name="Guiguen Y."/>
        </authorList>
    </citation>
    <scope>NUCLEOTIDE SEQUENCE [LARGE SCALE GENOMIC DNA]</scope>
    <source>
        <strain evidence="1">YG-Dec2019</strain>
    </source>
</reference>
<evidence type="ECO:0000313" key="2">
    <source>
        <dbReference type="Proteomes" id="UP000829447"/>
    </source>
</evidence>
<evidence type="ECO:0000313" key="1">
    <source>
        <dbReference type="EMBL" id="MCI4378750.1"/>
    </source>
</evidence>
<proteinExistence type="predicted"/>
<protein>
    <submittedName>
        <fullName evidence="1">Uncharacterized protein</fullName>
    </submittedName>
</protein>
<name>A0ACC5WK73_PANGG</name>
<dbReference type="EMBL" id="CM040458">
    <property type="protein sequence ID" value="MCI4378750.1"/>
    <property type="molecule type" value="Genomic_DNA"/>
</dbReference>
<organism evidence="1 2">
    <name type="scientific">Pangasianodon gigas</name>
    <name type="common">Mekong giant catfish</name>
    <name type="synonym">Pangasius gigas</name>
    <dbReference type="NCBI Taxonomy" id="30993"/>
    <lineage>
        <taxon>Eukaryota</taxon>
        <taxon>Metazoa</taxon>
        <taxon>Chordata</taxon>
        <taxon>Craniata</taxon>
        <taxon>Vertebrata</taxon>
        <taxon>Euteleostomi</taxon>
        <taxon>Actinopterygii</taxon>
        <taxon>Neopterygii</taxon>
        <taxon>Teleostei</taxon>
        <taxon>Ostariophysi</taxon>
        <taxon>Siluriformes</taxon>
        <taxon>Pangasiidae</taxon>
        <taxon>Pangasianodon</taxon>
    </lineage>
</organism>
<gene>
    <name evidence="1" type="ORF">PGIGA_G00219430</name>
</gene>